<name>A0ABN9TXD2_9DINO</name>
<sequence length="1087" mass="118874">MTRRAKAASSKPEHRSESPARSGPTAKRAKKIDRDQSSGARGSADAAPAAPKARRVTKAAGCGICGTTHRQNKMDHATRCSACGETAAKAFPFWEWDDLCERYHEDDLVTEGFDNAHALVHKNGGKRPQKSEADEVSTNTMLFEDTVQSYRALKLSDARGIYNSDPHKIGFKQATITDMAGVARSRFVQVNPDQPYTIVNVVRRRAIGHEQTVLSNDQVLWNGQADAHYGALVDQKCADMKAFTNAPTHEEVLAMAEAFKAGQVIAQANREIKDSKQQGMQRAILGDAEPDASSQAGLGLGDMGPPASSPRSALTSVHGTPEAKAGYAASVVTGAPSASGVDSSTDVEVDETMSKLRFLMGKVKIHRLLAGHKRGHQIRCLWEHLPKSSKDDQDYDAASSWLSLSERAKKAGDQKAKDVASMNRDDLDSLSKDLDKESVKIPPSFQRALWDRAVADWKNGSDWGTQKGTEGMLALVLPWGPSEESVNVDEPQKFSCLAPVLSQLELPPSEKATLFKDTVVKGIIVSYLQAGKSMLKETLEMVSLLVAQIKAMPMSCEVEVDNSSSEVMLALKFLNTIGGSQVDTLSLVQVDKFVKAKATTIEGSLCASLRALPFWHERLHQYLKYPPSLKYWCPIIKDYQLSLSGSPNDLTLMLQCISDVSRIEKVLPPSEITSYKEWVKGVVDRFVTAALQVSSQGLALPGPPDDAENVVKMAVGVFGTNVSWQQLLEALTNQRSKSHGRALLDKFIGDIGTYNSKSLQYAAANFGMIEGLRGLASDSHLERLRDFSGTALDCILGKRGTWPTFHAATDFDAAWKWVNCASRWFEPVDLMGPDCPWESFRKLLDKVKVHFALVKSYREIIGENGILKDHLAETPLPLVGAFLGLLEQASHLKADDSTEEKLINDTFMEGFEAAALQLKLQMFEQITEAGLQAFVAESEDVPLSKVKGGPVDKLWSEGLADAASIEDAIAAFDQHLAPAMSFDSFKEEVSRKFQQLDALTETEQRFGMAVPPEKKPEAMVAICRRAAQTLCEYQALEGIEKVGSNAVAVKKFMMTVVASQGKFGVEQLVKPVDNAVQRAMAMESIFQ</sequence>
<organism evidence="2 3">
    <name type="scientific">Prorocentrum cordatum</name>
    <dbReference type="NCBI Taxonomy" id="2364126"/>
    <lineage>
        <taxon>Eukaryota</taxon>
        <taxon>Sar</taxon>
        <taxon>Alveolata</taxon>
        <taxon>Dinophyceae</taxon>
        <taxon>Prorocentrales</taxon>
        <taxon>Prorocentraceae</taxon>
        <taxon>Prorocentrum</taxon>
    </lineage>
</organism>
<dbReference type="EMBL" id="CAUYUJ010015144">
    <property type="protein sequence ID" value="CAK0850387.1"/>
    <property type="molecule type" value="Genomic_DNA"/>
</dbReference>
<accession>A0ABN9TXD2</accession>
<feature type="region of interest" description="Disordered" evidence="1">
    <location>
        <begin position="1"/>
        <end position="53"/>
    </location>
</feature>
<gene>
    <name evidence="2" type="ORF">PCOR1329_LOCUS42809</name>
</gene>
<dbReference type="Proteomes" id="UP001189429">
    <property type="component" value="Unassembled WGS sequence"/>
</dbReference>
<keyword evidence="3" id="KW-1185">Reference proteome</keyword>
<evidence type="ECO:0000313" key="3">
    <source>
        <dbReference type="Proteomes" id="UP001189429"/>
    </source>
</evidence>
<reference evidence="2" key="1">
    <citation type="submission" date="2023-10" db="EMBL/GenBank/DDBJ databases">
        <authorList>
            <person name="Chen Y."/>
            <person name="Shah S."/>
            <person name="Dougan E. K."/>
            <person name="Thang M."/>
            <person name="Chan C."/>
        </authorList>
    </citation>
    <scope>NUCLEOTIDE SEQUENCE [LARGE SCALE GENOMIC DNA]</scope>
</reference>
<evidence type="ECO:0000313" key="2">
    <source>
        <dbReference type="EMBL" id="CAK0850387.1"/>
    </source>
</evidence>
<comment type="caution">
    <text evidence="2">The sequence shown here is derived from an EMBL/GenBank/DDBJ whole genome shotgun (WGS) entry which is preliminary data.</text>
</comment>
<proteinExistence type="predicted"/>
<evidence type="ECO:0000256" key="1">
    <source>
        <dbReference type="SAM" id="MobiDB-lite"/>
    </source>
</evidence>
<feature type="compositionally biased region" description="Polar residues" evidence="1">
    <location>
        <begin position="309"/>
        <end position="318"/>
    </location>
</feature>
<protein>
    <submittedName>
        <fullName evidence="2">Uncharacterized protein</fullName>
    </submittedName>
</protein>
<feature type="compositionally biased region" description="Low complexity" evidence="1">
    <location>
        <begin position="37"/>
        <end position="51"/>
    </location>
</feature>
<feature type="region of interest" description="Disordered" evidence="1">
    <location>
        <begin position="288"/>
        <end position="320"/>
    </location>
</feature>